<feature type="region of interest" description="Disordered" evidence="1">
    <location>
        <begin position="1747"/>
        <end position="1829"/>
    </location>
</feature>
<keyword evidence="2" id="KW-0472">Membrane</keyword>
<feature type="transmembrane region" description="Helical" evidence="2">
    <location>
        <begin position="1619"/>
        <end position="1643"/>
    </location>
</feature>
<feature type="transmembrane region" description="Helical" evidence="2">
    <location>
        <begin position="1529"/>
        <end position="1548"/>
    </location>
</feature>
<dbReference type="Proteomes" id="UP000054466">
    <property type="component" value="Unassembled WGS sequence"/>
</dbReference>
<reference evidence="3 4" key="1">
    <citation type="submission" date="2015-01" db="EMBL/GenBank/DDBJ databases">
        <title>The Genome Sequence of Cladophialophora immunda CBS83496.</title>
        <authorList>
            <consortium name="The Broad Institute Genomics Platform"/>
            <person name="Cuomo C."/>
            <person name="de Hoog S."/>
            <person name="Gorbushina A."/>
            <person name="Stielow B."/>
            <person name="Teixiera M."/>
            <person name="Abouelleil A."/>
            <person name="Chapman S.B."/>
            <person name="Priest M."/>
            <person name="Young S.K."/>
            <person name="Wortman J."/>
            <person name="Nusbaum C."/>
            <person name="Birren B."/>
        </authorList>
    </citation>
    <scope>NUCLEOTIDE SEQUENCE [LARGE SCALE GENOMIC DNA]</scope>
    <source>
        <strain evidence="3 4">CBS 83496</strain>
    </source>
</reference>
<dbReference type="VEuPathDB" id="FungiDB:PV07_11745"/>
<name>A0A0D1Z7I8_9EURO</name>
<feature type="compositionally biased region" description="Basic and acidic residues" evidence="1">
    <location>
        <begin position="1747"/>
        <end position="1761"/>
    </location>
</feature>
<keyword evidence="2" id="KW-0812">Transmembrane</keyword>
<dbReference type="HOGENOM" id="CLU_236418_0_0_1"/>
<feature type="compositionally biased region" description="Basic and acidic residues" evidence="1">
    <location>
        <begin position="293"/>
        <end position="307"/>
    </location>
</feature>
<keyword evidence="4" id="KW-1185">Reference proteome</keyword>
<dbReference type="OrthoDB" id="5361176at2759"/>
<protein>
    <submittedName>
        <fullName evidence="3">Uncharacterized protein</fullName>
    </submittedName>
</protein>
<sequence>MAGDSDNRDTAQDTLQATPSSTKFIIPRCRKSSLDFYGDFAKPLVTTVQNSGREPQGSASSTSSSTTSTRQCHLGHECVLQPPQDLKPAIRTDIAFGDGQGTVGYISEFGELIQVRRMLDFGPHGVIQVRPNSDTVDFDHIIQGSCPGIGLRLNDRSAVAKEDFRPVSYIHDRWPKLSYTTEGIEVEMVFAVVDKKIVHQCVLSNKGNVNATVDLVFDMGFALDAPRDYDLQYRSATKFKGGTLTSGNTCIVLCGNPGGHASFGAALYTDRGRPVRLIPLTSTDLLGTGSSEPKVDISHHGGEKGQEKGLPSALFHLLPTEIESGGRRELTAVYDFNCERWTRDQIYELKIMRPLSDNFYTSQRHQEKSFWKAYNEAMGKDDTEQANKILEEWVPETPPAPAQKDAHDSASDSLDTTVPKPTEDQPPSAQEGEPLIKSQVPFQNLGGESLFSHRLFGLEWKARWSYRDIMDADVFWDVMWGDKTQKYKDEMGELIAAKFTKLRADPKTRPACGYVDAHEYLRLQCPGRWIKGLPDQPTDFLFRRYLQHILSVVPIAVPWKRDADCAYFFCTGGLHDVSMKPAAALYQFRFLGCMHRLLMSQDGIIDDSLRRSLHSNIEKLCKGHLEWCFEVAQKTKSGLWTSTYKALGAKTSTEDDHLHSAMNFQKLLDFFVEFPDSRPFVLTTLNRRLLPWLKALQETRNKNSGLWESVRETIQLSWWDPNYRRDEEVTIPNYDLCDSVQHWQTLQTVFNIINEMKTDNVDSRRGADGVAAATSLQATTKELLDRLEDTDLMKELDPSAFRGKILERFSFDIERSSVEAIIQSVEVKNPAPDPAPVVEVLKYDKKRILAIKRCAKERPRWNWYAEAMVLCPKFDLGFFDSENPSQRLDEWSRAVEAQQFQLERFWRKPLRYVLALILASDSKVSLDTSKDPATMASTCQKILLGCVLSNGLMAEEVDPKDKKPQSRPRNFPSAVFGVPYYLFRMTYGDLLGFFPREISNPPGGAKDGITFDEKLWKKDYKAIRSRTKAGLYNIASVDKANVVDLAEKCEPEWLFDDPWYFTKEDRVTGGPKGERGVSKYTQETVQSALKVLEDFDPKEGNFPYVVFNEVIQLYSRNNDQFFADADDERLGSLVDVIRTGKRQSQILEEIPNAWELLEHIWKQRTKNDVKKRLIYVYNCGPRFSLALYLSVPEREQYSMATFLARHQTRDVFHREDTHKTFNSWITELHLGFYRVMTDLSVPAADDDSDDERIPPSRTIFSGKPFRLPGDETKLIEKCAIGFRFDGDLYDRYWTCYVALYLPQCDNQDRWFADVDSFKLMRPTGEGNKDTQHSQRKILEARWFERATRIICEETQNILRVISGILGEDRNGRYTATSYDTFRETFEANKTTYSRYGETVKFLRHVLENLEAVRNVADKWDDRANAREVQPRWTRDDEAAYASEISIWRRRAQANVQNMAHLKNQIEARLDHIKQLREWLLDDLQLKEARVSNRSADDVRIFTYATVVFLPLSFASSIFSMGGAPSHSTAVSFVTAAIIALVATIAFVLNAGTFMRAIAAWKIWVFDLPDEAGFTEHSESQWRKVGQKFADWFVRYPSRRVLVAWKVVRMKDHKARVGKLLLGTLLFPLFAFTWVFGFLALNLYDLIKLVFLDLPQYPRKRQRHQAQLKAPESVVQSVDPQKAVRAKEKAGKSSAEVSNEKEARRRGAEKAREKWQQERLKHFMHKPRIKGISRYLGEGKTFHEIQQAHKQELEDRKTELKERRQKYHHAIESVSDFSESDDEDEKPREPRARRKALARMFRRRRQESDVEAVNNEIEPIQQNGVSETAK</sequence>
<dbReference type="STRING" id="569365.A0A0D1Z7I8"/>
<feature type="compositionally biased region" description="Polar residues" evidence="1">
    <location>
        <begin position="1819"/>
        <end position="1829"/>
    </location>
</feature>
<feature type="compositionally biased region" description="Low complexity" evidence="1">
    <location>
        <begin position="58"/>
        <end position="69"/>
    </location>
</feature>
<gene>
    <name evidence="3" type="ORF">PV07_11745</name>
</gene>
<dbReference type="RefSeq" id="XP_016243772.1">
    <property type="nucleotide sequence ID" value="XM_016399210.1"/>
</dbReference>
<evidence type="ECO:0000313" key="3">
    <source>
        <dbReference type="EMBL" id="KIW23556.1"/>
    </source>
</evidence>
<dbReference type="EMBL" id="KN847046">
    <property type="protein sequence ID" value="KIW23556.1"/>
    <property type="molecule type" value="Genomic_DNA"/>
</dbReference>
<accession>A0A0D1Z7I8</accession>
<feature type="compositionally biased region" description="Basic residues" evidence="1">
    <location>
        <begin position="1790"/>
        <end position="1804"/>
    </location>
</feature>
<feature type="compositionally biased region" description="Basic and acidic residues" evidence="1">
    <location>
        <begin position="1697"/>
        <end position="1711"/>
    </location>
</feature>
<feature type="region of interest" description="Disordered" evidence="1">
    <location>
        <begin position="397"/>
        <end position="433"/>
    </location>
</feature>
<dbReference type="Gene3D" id="1.20.58.340">
    <property type="entry name" value="Magnesium transport protein CorA, transmembrane region"/>
    <property type="match status" value="1"/>
</dbReference>
<evidence type="ECO:0000256" key="1">
    <source>
        <dbReference type="SAM" id="MobiDB-lite"/>
    </source>
</evidence>
<feature type="region of interest" description="Disordered" evidence="1">
    <location>
        <begin position="1678"/>
        <end position="1711"/>
    </location>
</feature>
<dbReference type="GeneID" id="27350939"/>
<proteinExistence type="predicted"/>
<organism evidence="3 4">
    <name type="scientific">Cladophialophora immunda</name>
    <dbReference type="NCBI Taxonomy" id="569365"/>
    <lineage>
        <taxon>Eukaryota</taxon>
        <taxon>Fungi</taxon>
        <taxon>Dikarya</taxon>
        <taxon>Ascomycota</taxon>
        <taxon>Pezizomycotina</taxon>
        <taxon>Eurotiomycetes</taxon>
        <taxon>Chaetothyriomycetidae</taxon>
        <taxon>Chaetothyriales</taxon>
        <taxon>Herpotrichiellaceae</taxon>
        <taxon>Cladophialophora</taxon>
    </lineage>
</organism>
<feature type="region of interest" description="Disordered" evidence="1">
    <location>
        <begin position="48"/>
        <end position="69"/>
    </location>
</feature>
<feature type="region of interest" description="Disordered" evidence="1">
    <location>
        <begin position="289"/>
        <end position="308"/>
    </location>
</feature>
<keyword evidence="2" id="KW-1133">Transmembrane helix</keyword>
<evidence type="ECO:0000313" key="4">
    <source>
        <dbReference type="Proteomes" id="UP000054466"/>
    </source>
</evidence>
<evidence type="ECO:0000256" key="2">
    <source>
        <dbReference type="SAM" id="Phobius"/>
    </source>
</evidence>